<dbReference type="InParanoid" id="A0A4Q1BA97"/>
<keyword evidence="1" id="KW-0472">Membrane</keyword>
<evidence type="ECO:0000313" key="3">
    <source>
        <dbReference type="Proteomes" id="UP000289152"/>
    </source>
</evidence>
<keyword evidence="3" id="KW-1185">Reference proteome</keyword>
<protein>
    <submittedName>
        <fullName evidence="2">Uncharacterized protein</fullName>
    </submittedName>
</protein>
<feature type="transmembrane region" description="Helical" evidence="1">
    <location>
        <begin position="20"/>
        <end position="41"/>
    </location>
</feature>
<gene>
    <name evidence="2" type="ORF">M231_07065</name>
</gene>
<dbReference type="Proteomes" id="UP000289152">
    <property type="component" value="Unassembled WGS sequence"/>
</dbReference>
<keyword evidence="1" id="KW-1133">Transmembrane helix</keyword>
<comment type="caution">
    <text evidence="2">The sequence shown here is derived from an EMBL/GenBank/DDBJ whole genome shotgun (WGS) entry which is preliminary data.</text>
</comment>
<dbReference type="AlphaFoldDB" id="A0A4Q1BA97"/>
<organism evidence="2 3">
    <name type="scientific">Tremella mesenterica</name>
    <name type="common">Jelly fungus</name>
    <dbReference type="NCBI Taxonomy" id="5217"/>
    <lineage>
        <taxon>Eukaryota</taxon>
        <taxon>Fungi</taxon>
        <taxon>Dikarya</taxon>
        <taxon>Basidiomycota</taxon>
        <taxon>Agaricomycotina</taxon>
        <taxon>Tremellomycetes</taxon>
        <taxon>Tremellales</taxon>
        <taxon>Tremellaceae</taxon>
        <taxon>Tremella</taxon>
    </lineage>
</organism>
<dbReference type="EMBL" id="SDIL01000126">
    <property type="protein sequence ID" value="RXK35692.1"/>
    <property type="molecule type" value="Genomic_DNA"/>
</dbReference>
<keyword evidence="1" id="KW-0812">Transmembrane</keyword>
<evidence type="ECO:0000313" key="2">
    <source>
        <dbReference type="EMBL" id="RXK35692.1"/>
    </source>
</evidence>
<reference evidence="2 3" key="1">
    <citation type="submission" date="2016-06" db="EMBL/GenBank/DDBJ databases">
        <title>Evolution of pathogenesis and genome organization in the Tremellales.</title>
        <authorList>
            <person name="Cuomo C."/>
            <person name="Litvintseva A."/>
            <person name="Heitman J."/>
            <person name="Chen Y."/>
            <person name="Sun S."/>
            <person name="Springer D."/>
            <person name="Dromer F."/>
            <person name="Young S."/>
            <person name="Zeng Q."/>
            <person name="Chapman S."/>
            <person name="Gujja S."/>
            <person name="Saif S."/>
            <person name="Birren B."/>
        </authorList>
    </citation>
    <scope>NUCLEOTIDE SEQUENCE [LARGE SCALE GENOMIC DNA]</scope>
    <source>
        <strain evidence="2 3">ATCC 28783</strain>
    </source>
</reference>
<name>A0A4Q1BA97_TREME</name>
<accession>A0A4Q1BA97</accession>
<sequence length="60" mass="6431">MSPYSYYAGGLGIPYMTGYGGLGYGLGMGMYGMGMGMGYPYGMMMGMNPYMYSGMYGLGY</sequence>
<evidence type="ECO:0000256" key="1">
    <source>
        <dbReference type="SAM" id="Phobius"/>
    </source>
</evidence>
<proteinExistence type="predicted"/>